<evidence type="ECO:0000313" key="4">
    <source>
        <dbReference type="Proteomes" id="UP000019494"/>
    </source>
</evidence>
<dbReference type="PROSITE" id="PS51898">
    <property type="entry name" value="TYR_RECOMBINASE"/>
    <property type="match status" value="1"/>
</dbReference>
<dbReference type="InterPro" id="IPR011010">
    <property type="entry name" value="DNA_brk_join_enz"/>
</dbReference>
<accession>W9GKL4</accession>
<gene>
    <name evidence="3" type="ORF">N864_03155</name>
</gene>
<dbReference type="GO" id="GO:0015074">
    <property type="term" value="P:DNA integration"/>
    <property type="evidence" value="ECO:0007669"/>
    <property type="project" value="InterPro"/>
</dbReference>
<keyword evidence="1" id="KW-0233">DNA recombination</keyword>
<dbReference type="Gene3D" id="1.10.443.10">
    <property type="entry name" value="Intergrase catalytic core"/>
    <property type="match status" value="1"/>
</dbReference>
<proteinExistence type="predicted"/>
<dbReference type="GO" id="GO:0006310">
    <property type="term" value="P:DNA recombination"/>
    <property type="evidence" value="ECO:0007669"/>
    <property type="project" value="UniProtKB-KW"/>
</dbReference>
<feature type="non-terminal residue" evidence="3">
    <location>
        <position position="566"/>
    </location>
</feature>
<evidence type="ECO:0000259" key="2">
    <source>
        <dbReference type="PROSITE" id="PS51898"/>
    </source>
</evidence>
<comment type="caution">
    <text evidence="3">The sequence shown here is derived from an EMBL/GenBank/DDBJ whole genome shotgun (WGS) entry which is preliminary data.</text>
</comment>
<sequence length="566" mass="62492">MLAAYHDHQARTGRGNTAFTYWAKTFLRCWPAVRGWEQEPLTVQLSANSGTRPFITFLLVTGRLHPSWDYLVHRKFSSLWRDVPGTVIGQDLDNFITAARGCGYSQRVASAMASQVIARVLFATGKRLTDLTHDDFEALAAAGTARQAATGRTWKHYRATATGAKTVLYHLAVLPALPEPFEQRWPFARRLAHVPEPMHAILVRYLQHKSVTCRPATVSSLATRLAAFGAYLADTDPDAIPATLDRCRHIEPWMASLSTTANTKSGGILSVPEQARRILAVANFLTEITEWGWPEAPTRRLMFPSDNPRLPQPLPRFLPPDADRRLTEALEASPHRLAADALLLQRACGLRIGELLDLELDAVIDLPGSGSWLKVPLGKLDTERMVPIDAQILTLIDRITAHRSPGRPIPHPRTRRPADFLFTAHGHRIGQARLRKELDRAAKSAGIGHVTPHQLRHTYATALVNAGVSLQALMAILGHVSAEMSLRYGHLFDTTVRAEYERALDLAKQSIGALPNPDQETSSLSEDWRATPTVKTALAGGYCLRAPAQGPCSYANICEHCPSFHT</sequence>
<dbReference type="Pfam" id="PF00589">
    <property type="entry name" value="Phage_integrase"/>
    <property type="match status" value="1"/>
</dbReference>
<feature type="domain" description="Tyr recombinase" evidence="2">
    <location>
        <begin position="313"/>
        <end position="501"/>
    </location>
</feature>
<dbReference type="InterPro" id="IPR013762">
    <property type="entry name" value="Integrase-like_cat_sf"/>
</dbReference>
<dbReference type="EMBL" id="AWQS01000097">
    <property type="protein sequence ID" value="EWT05657.1"/>
    <property type="molecule type" value="Genomic_DNA"/>
</dbReference>
<dbReference type="SUPFAM" id="SSF56349">
    <property type="entry name" value="DNA breaking-rejoining enzymes"/>
    <property type="match status" value="1"/>
</dbReference>
<dbReference type="InterPro" id="IPR050090">
    <property type="entry name" value="Tyrosine_recombinase_XerCD"/>
</dbReference>
<dbReference type="GO" id="GO:0003677">
    <property type="term" value="F:DNA binding"/>
    <property type="evidence" value="ECO:0007669"/>
    <property type="project" value="InterPro"/>
</dbReference>
<reference evidence="4" key="1">
    <citation type="submission" date="2013-08" db="EMBL/GenBank/DDBJ databases">
        <title>Intrasporangium oryzae NRRL B-24470.</title>
        <authorList>
            <person name="Liu H."/>
            <person name="Wang G."/>
        </authorList>
    </citation>
    <scope>NUCLEOTIDE SEQUENCE [LARGE SCALE GENOMIC DNA]</scope>
    <source>
        <strain evidence="4">Q5-1</strain>
    </source>
</reference>
<evidence type="ECO:0000256" key="1">
    <source>
        <dbReference type="ARBA" id="ARBA00023172"/>
    </source>
</evidence>
<dbReference type="CDD" id="cd00796">
    <property type="entry name" value="INT_Rci_Hp1_C"/>
    <property type="match status" value="1"/>
</dbReference>
<keyword evidence="4" id="KW-1185">Reference proteome</keyword>
<dbReference type="InterPro" id="IPR002104">
    <property type="entry name" value="Integrase_catalytic"/>
</dbReference>
<dbReference type="AlphaFoldDB" id="W9GKL4"/>
<dbReference type="PANTHER" id="PTHR30349:SF64">
    <property type="entry name" value="PROPHAGE INTEGRASE INTD-RELATED"/>
    <property type="match status" value="1"/>
</dbReference>
<protein>
    <submittedName>
        <fullName evidence="3">Integrase</fullName>
    </submittedName>
</protein>
<dbReference type="Proteomes" id="UP000019494">
    <property type="component" value="Unassembled WGS sequence"/>
</dbReference>
<evidence type="ECO:0000313" key="3">
    <source>
        <dbReference type="EMBL" id="EWT05657.1"/>
    </source>
</evidence>
<dbReference type="PANTHER" id="PTHR30349">
    <property type="entry name" value="PHAGE INTEGRASE-RELATED"/>
    <property type="match status" value="1"/>
</dbReference>
<name>W9GKL4_9MICO</name>
<organism evidence="3 4">
    <name type="scientific">Intrasporangium chromatireducens Q5-1</name>
    <dbReference type="NCBI Taxonomy" id="584657"/>
    <lineage>
        <taxon>Bacteria</taxon>
        <taxon>Bacillati</taxon>
        <taxon>Actinomycetota</taxon>
        <taxon>Actinomycetes</taxon>
        <taxon>Micrococcales</taxon>
        <taxon>Intrasporangiaceae</taxon>
        <taxon>Intrasporangium</taxon>
    </lineage>
</organism>